<keyword evidence="5" id="KW-1185">Reference proteome</keyword>
<evidence type="ECO:0000313" key="1">
    <source>
        <dbReference type="EMBL" id="KAF6197319.1"/>
    </source>
</evidence>
<evidence type="ECO:0000313" key="3">
    <source>
        <dbReference type="EMBL" id="KAF6197441.1"/>
    </source>
</evidence>
<comment type="caution">
    <text evidence="1">The sequence shown here is derived from an EMBL/GenBank/DDBJ whole genome shotgun (WGS) entry which is preliminary data.</text>
</comment>
<dbReference type="Proteomes" id="UP000466442">
    <property type="component" value="Unassembled WGS sequence"/>
</dbReference>
<dbReference type="OrthoDB" id="7176772at2759"/>
<gene>
    <name evidence="2" type="ORF">GE061_020184</name>
    <name evidence="3" type="ORF">GE061_020196</name>
    <name evidence="4" type="ORF">GE061_020212</name>
    <name evidence="1" type="ORF">GE061_020324</name>
</gene>
<dbReference type="EMBL" id="WIXP02000058">
    <property type="protein sequence ID" value="KAF6197441.1"/>
    <property type="molecule type" value="Genomic_DNA"/>
</dbReference>
<sequence>MRARFGTVPLPGSGIGTGFPFAQMGLGSTDSCATAVHKKPFSTSVLQGLAGVFATTTKICTDDGSRQAHAQNPSAHIAAALLLVKA</sequence>
<reference evidence="1" key="1">
    <citation type="journal article" date="2021" name="Mol. Ecol. Resour.">
        <title>Apolygus lucorum genome provides insights into omnivorousness and mesophyll feeding.</title>
        <authorList>
            <person name="Liu Y."/>
            <person name="Liu H."/>
            <person name="Wang H."/>
            <person name="Huang T."/>
            <person name="Liu B."/>
            <person name="Yang B."/>
            <person name="Yin L."/>
            <person name="Li B."/>
            <person name="Zhang Y."/>
            <person name="Zhang S."/>
            <person name="Jiang F."/>
            <person name="Zhang X."/>
            <person name="Ren Y."/>
            <person name="Wang B."/>
            <person name="Wang S."/>
            <person name="Lu Y."/>
            <person name="Wu K."/>
            <person name="Fan W."/>
            <person name="Wang G."/>
        </authorList>
    </citation>
    <scope>NUCLEOTIDE SEQUENCE</scope>
    <source>
        <strain evidence="1">12Hb</strain>
    </source>
</reference>
<evidence type="ECO:0000313" key="4">
    <source>
        <dbReference type="EMBL" id="KAF6197457.1"/>
    </source>
</evidence>
<name>A0A6A4KKZ8_APOLU</name>
<organism evidence="1 5">
    <name type="scientific">Apolygus lucorum</name>
    <name type="common">Small green plant bug</name>
    <name type="synonym">Lygocoris lucorum</name>
    <dbReference type="NCBI Taxonomy" id="248454"/>
    <lineage>
        <taxon>Eukaryota</taxon>
        <taxon>Metazoa</taxon>
        <taxon>Ecdysozoa</taxon>
        <taxon>Arthropoda</taxon>
        <taxon>Hexapoda</taxon>
        <taxon>Insecta</taxon>
        <taxon>Pterygota</taxon>
        <taxon>Neoptera</taxon>
        <taxon>Paraneoptera</taxon>
        <taxon>Hemiptera</taxon>
        <taxon>Heteroptera</taxon>
        <taxon>Panheteroptera</taxon>
        <taxon>Cimicomorpha</taxon>
        <taxon>Miridae</taxon>
        <taxon>Mirini</taxon>
        <taxon>Apolygus</taxon>
    </lineage>
</organism>
<protein>
    <submittedName>
        <fullName evidence="1">Uncharacterized protein</fullName>
    </submittedName>
</protein>
<evidence type="ECO:0000313" key="5">
    <source>
        <dbReference type="Proteomes" id="UP000466442"/>
    </source>
</evidence>
<dbReference type="AlphaFoldDB" id="A0A6A4KKZ8"/>
<accession>A0A6A4KKZ8</accession>
<dbReference type="EMBL" id="WIXP02000141">
    <property type="protein sequence ID" value="KAF6197319.1"/>
    <property type="molecule type" value="Genomic_DNA"/>
</dbReference>
<proteinExistence type="predicted"/>
<dbReference type="EMBL" id="WIXP02000058">
    <property type="protein sequence ID" value="KAF6197457.1"/>
    <property type="molecule type" value="Genomic_DNA"/>
</dbReference>
<evidence type="ECO:0000313" key="2">
    <source>
        <dbReference type="EMBL" id="KAF6197429.1"/>
    </source>
</evidence>
<dbReference type="EMBL" id="WIXP02000058">
    <property type="protein sequence ID" value="KAF6197429.1"/>
    <property type="molecule type" value="Genomic_DNA"/>
</dbReference>